<reference evidence="1" key="1">
    <citation type="journal article" date="2023" name="Science">
        <title>Genome structures resolve the early diversification of teleost fishes.</title>
        <authorList>
            <person name="Parey E."/>
            <person name="Louis A."/>
            <person name="Montfort J."/>
            <person name="Bouchez O."/>
            <person name="Roques C."/>
            <person name="Iampietro C."/>
            <person name="Lluch J."/>
            <person name="Castinel A."/>
            <person name="Donnadieu C."/>
            <person name="Desvignes T."/>
            <person name="Floi Bucao C."/>
            <person name="Jouanno E."/>
            <person name="Wen M."/>
            <person name="Mejri S."/>
            <person name="Dirks R."/>
            <person name="Jansen H."/>
            <person name="Henkel C."/>
            <person name="Chen W.J."/>
            <person name="Zahm M."/>
            <person name="Cabau C."/>
            <person name="Klopp C."/>
            <person name="Thompson A.W."/>
            <person name="Robinson-Rechavi M."/>
            <person name="Braasch I."/>
            <person name="Lecointre G."/>
            <person name="Bobe J."/>
            <person name="Postlethwait J.H."/>
            <person name="Berthelot C."/>
            <person name="Roest Crollius H."/>
            <person name="Guiguen Y."/>
        </authorList>
    </citation>
    <scope>NUCLEOTIDE SEQUENCE</scope>
    <source>
        <strain evidence="1">NC1722</strain>
    </source>
</reference>
<proteinExistence type="predicted"/>
<keyword evidence="2" id="KW-1185">Reference proteome</keyword>
<name>A0AAD7SAQ9_9TELE</name>
<gene>
    <name evidence="1" type="ORF">AAFF_G00414480</name>
</gene>
<dbReference type="AlphaFoldDB" id="A0AAD7SAQ9"/>
<organism evidence="1 2">
    <name type="scientific">Aldrovandia affinis</name>
    <dbReference type="NCBI Taxonomy" id="143900"/>
    <lineage>
        <taxon>Eukaryota</taxon>
        <taxon>Metazoa</taxon>
        <taxon>Chordata</taxon>
        <taxon>Craniata</taxon>
        <taxon>Vertebrata</taxon>
        <taxon>Euteleostomi</taxon>
        <taxon>Actinopterygii</taxon>
        <taxon>Neopterygii</taxon>
        <taxon>Teleostei</taxon>
        <taxon>Notacanthiformes</taxon>
        <taxon>Halosauridae</taxon>
        <taxon>Aldrovandia</taxon>
    </lineage>
</organism>
<sequence>MKFRTVYSTPVPRRPGLNRGLAVSEPGVGGSDRSQAISFLNASLAASSAGSPRCGNAFDPAAALERKGQRDARPRVHSHRYLGVSCLKRNKVERGAGSGVSSHDRSALLTRRRLAQSRFHHKQTHM</sequence>
<comment type="caution">
    <text evidence="1">The sequence shown here is derived from an EMBL/GenBank/DDBJ whole genome shotgun (WGS) entry which is preliminary data.</text>
</comment>
<protein>
    <submittedName>
        <fullName evidence="1">Uncharacterized protein</fullName>
    </submittedName>
</protein>
<evidence type="ECO:0000313" key="1">
    <source>
        <dbReference type="EMBL" id="KAJ8399069.1"/>
    </source>
</evidence>
<evidence type="ECO:0000313" key="2">
    <source>
        <dbReference type="Proteomes" id="UP001221898"/>
    </source>
</evidence>
<dbReference type="Proteomes" id="UP001221898">
    <property type="component" value="Unassembled WGS sequence"/>
</dbReference>
<accession>A0AAD7SAQ9</accession>
<dbReference type="EMBL" id="JAINUG010000085">
    <property type="protein sequence ID" value="KAJ8399069.1"/>
    <property type="molecule type" value="Genomic_DNA"/>
</dbReference>